<name>A0A2N0PB54_9GLOM</name>
<accession>A0A2N0PB54</accession>
<sequence length="515" mass="60975">MVQLVEDVLLLIFIELQNDPASLYSCILVNKTWCRIAVPILWKYFSYAYKNPYNHKRESREKLYNVIAHFLPNSSKDKLAKNDIKLPLNLISNMLLFNYMEFFTRLTSALIEDMARLLIKENSNYKINLVENEIYNLIFNRCKNIRHFNWHTQAQLYLCPNAEEFFSNIRSLEFNFLFITPVMLLKLAVICQNITDLKIHDCDEDSLDLVLFIKMQNNLRSLSLNFNNKEEQYIQLSNIIGQKAVLLKKISLGPVITLIRPTFFPSLTYLQYLFLNNNDCDLYESVNWQEWEHYINMTTFPYLQYLKTLYLLSSIECLIIERSGEKILEIDVYHPLKTQDYPTENKKLIKMISLRCPKIIKLTLDVDPDNLEEISNLLSNCSLLEKIYFTTKNYIYPNGDKLLKIMSNKSPATLREFSFVDKWNFSLKGLESFLEDWKNKNQFPIKFTHYYKEFPKSFCWVFVKKIKKKNGNFIFKKYFQNLCGKINLNVENASGVLTLLTTANEFELYSLVKNF</sequence>
<dbReference type="AlphaFoldDB" id="A0A2N0PB54"/>
<gene>
    <name evidence="1" type="ORF">RhiirA5_422815</name>
</gene>
<dbReference type="Gene3D" id="3.80.10.10">
    <property type="entry name" value="Ribonuclease Inhibitor"/>
    <property type="match status" value="1"/>
</dbReference>
<dbReference type="EMBL" id="LLXJ01001075">
    <property type="protein sequence ID" value="PKC04052.1"/>
    <property type="molecule type" value="Genomic_DNA"/>
</dbReference>
<evidence type="ECO:0000313" key="1">
    <source>
        <dbReference type="EMBL" id="PKC04052.1"/>
    </source>
</evidence>
<dbReference type="SUPFAM" id="SSF52047">
    <property type="entry name" value="RNI-like"/>
    <property type="match status" value="1"/>
</dbReference>
<proteinExistence type="predicted"/>
<reference evidence="1 2" key="2">
    <citation type="submission" date="2017-09" db="EMBL/GenBank/DDBJ databases">
        <title>Extensive intraspecific genome diversity in a model arbuscular mycorrhizal fungus.</title>
        <authorList>
            <person name="Chen E.C."/>
            <person name="Morin E."/>
            <person name="Beaudet D."/>
            <person name="Noel J."/>
            <person name="Ndikumana S."/>
            <person name="Charron P."/>
            <person name="St-Onge C."/>
            <person name="Giorgi J."/>
            <person name="Grigoriev I.V."/>
            <person name="Roux C."/>
            <person name="Martin F.M."/>
            <person name="Corradi N."/>
        </authorList>
    </citation>
    <scope>NUCLEOTIDE SEQUENCE [LARGE SCALE GENOMIC DNA]</scope>
    <source>
        <strain evidence="1 2">A5</strain>
    </source>
</reference>
<dbReference type="VEuPathDB" id="FungiDB:RhiirFUN_022244"/>
<reference evidence="1 2" key="1">
    <citation type="submission" date="2016-04" db="EMBL/GenBank/DDBJ databases">
        <title>Genome analyses suggest a sexual origin of heterokaryosis in a supposedly ancient asexual fungus.</title>
        <authorList>
            <person name="Ropars J."/>
            <person name="Sedzielewska K."/>
            <person name="Noel J."/>
            <person name="Charron P."/>
            <person name="Farinelli L."/>
            <person name="Marton T."/>
            <person name="Kruger M."/>
            <person name="Pelin A."/>
            <person name="Brachmann A."/>
            <person name="Corradi N."/>
        </authorList>
    </citation>
    <scope>NUCLEOTIDE SEQUENCE [LARGE SCALE GENOMIC DNA]</scope>
    <source>
        <strain evidence="1 2">A5</strain>
    </source>
</reference>
<dbReference type="VEuPathDB" id="FungiDB:FUN_011949"/>
<evidence type="ECO:0008006" key="3">
    <source>
        <dbReference type="Google" id="ProtNLM"/>
    </source>
</evidence>
<evidence type="ECO:0000313" key="2">
    <source>
        <dbReference type="Proteomes" id="UP000232722"/>
    </source>
</evidence>
<protein>
    <recommendedName>
        <fullName evidence="3">F-box domain-containing protein</fullName>
    </recommendedName>
</protein>
<dbReference type="InterPro" id="IPR032675">
    <property type="entry name" value="LRR_dom_sf"/>
</dbReference>
<dbReference type="VEuPathDB" id="FungiDB:RhiirA1_450617"/>
<dbReference type="Proteomes" id="UP000232722">
    <property type="component" value="Unassembled WGS sequence"/>
</dbReference>
<comment type="caution">
    <text evidence="1">The sequence shown here is derived from an EMBL/GenBank/DDBJ whole genome shotgun (WGS) entry which is preliminary data.</text>
</comment>
<organism evidence="1 2">
    <name type="scientific">Rhizophagus irregularis</name>
    <dbReference type="NCBI Taxonomy" id="588596"/>
    <lineage>
        <taxon>Eukaryota</taxon>
        <taxon>Fungi</taxon>
        <taxon>Fungi incertae sedis</taxon>
        <taxon>Mucoromycota</taxon>
        <taxon>Glomeromycotina</taxon>
        <taxon>Glomeromycetes</taxon>
        <taxon>Glomerales</taxon>
        <taxon>Glomeraceae</taxon>
        <taxon>Rhizophagus</taxon>
    </lineage>
</organism>